<comment type="caution">
    <text evidence="5">The sequence shown here is derived from an EMBL/GenBank/DDBJ whole genome shotgun (WGS) entry which is preliminary data.</text>
</comment>
<dbReference type="SMART" id="SM01068">
    <property type="entry name" value="CBM_X"/>
    <property type="match status" value="1"/>
</dbReference>
<sequence>MRRKAAGKGRIVQFGHFDDEAREYVIETPATPLPWINYLGNEDFFSLISNTGGGYSFYKDAKLRRITRYRYNGVPGDNGARNYYLSLMSGSGEDATPVATWSPTFLPVKTPLDSYECRHGIGYTTFHTDYQGIESTLTAFVPLHTAAEINHLSVRNNTGEAVTVDVTGCVEWCLWNAVDDASNFQRNLSTGEVEVEQTGTNTIVYHKTEFKERRNHYAFFSVNEPTVGFDTSRDEFLGQFNGWDSPQAIAEGRMRDSVAHGWYPIAAERVRLTLQPGEERMLVFMLGYIEVPDEQKWEDPNDPAKVGIINKQPAHELFARFNTSEKVLKALDELSASWDELLGRFQVSTGDGKLDRMVNIWNQYQCMVTFNLSRSTSYYESGMGRGMGFRDSNQDLLGFVHMIPGRARSRILDIAATQLPDGSAWHQYQPLTKKGNADIGGGFNDDPLWLVAGVFAYLNETGDDSILREPTQFDNQEGSEQPLLEHLRRSVHFTMTHRGPHGLPLIGRADWNDCLNLNCFSSTPGENFQTVENNDTGIAESVFIAGMFVLYGEQYAQILERFGEACGMAAADVQAEAAAVRAAIGEVREATLTAGWDGAWFRRAYDANGNPVGTNEDSEGKIYIEPQGMCVMAGIGTDDGKAAQALRSTKDLLTCRWGTAILAPAYSTYRIELGEISSYPRGYKENGGIFCHNNPWISIANAIIGNDDEAFNVYTRTCPAYVEQYSEVHRTEPYVYCQMVAGPEAPTPGEGKNSWLTGTAAWTFVDVSQHLLGVQPTFDGLRIEPHLPAQFTELHIEREWRGVRYVIDATRTGEASLAVDGKLVSGTTVPIAAPGTEEVHVSLNF</sequence>
<feature type="domain" description="Glycosyl hydrolase 94 catalytic" evidence="4">
    <location>
        <begin position="338"/>
        <end position="773"/>
    </location>
</feature>
<reference evidence="5 6" key="1">
    <citation type="submission" date="2017-10" db="EMBL/GenBank/DDBJ databases">
        <title>Bifidobacterium genomics.</title>
        <authorList>
            <person name="Lugli G.A."/>
            <person name="Milani C."/>
            <person name="Mancabelli L."/>
        </authorList>
    </citation>
    <scope>NUCLEOTIDE SEQUENCE [LARGE SCALE GENOMIC DNA]</scope>
    <source>
        <strain evidence="5 6">1747B</strain>
    </source>
</reference>
<dbReference type="Gene3D" id="2.60.420.10">
    <property type="entry name" value="Maltose phosphorylase, domain 3"/>
    <property type="match status" value="1"/>
</dbReference>
<feature type="domain" description="Glycosyl hydrolase 94 supersandwich" evidence="3">
    <location>
        <begin position="22"/>
        <end position="307"/>
    </location>
</feature>
<accession>A0A2N3QW35</accession>
<dbReference type="InterPro" id="IPR010383">
    <property type="entry name" value="Glyco_hydrolase_94_b-supersand"/>
</dbReference>
<dbReference type="InterPro" id="IPR033432">
    <property type="entry name" value="GH94_catalytic"/>
</dbReference>
<protein>
    <submittedName>
        <fullName evidence="5">Glycosyl transferase</fullName>
    </submittedName>
</protein>
<evidence type="ECO:0000259" key="4">
    <source>
        <dbReference type="Pfam" id="PF17167"/>
    </source>
</evidence>
<dbReference type="Pfam" id="PF17167">
    <property type="entry name" value="Glyco_hydro_94"/>
    <property type="match status" value="1"/>
</dbReference>
<dbReference type="Pfam" id="PF06165">
    <property type="entry name" value="GH94_b-supersand"/>
    <property type="match status" value="1"/>
</dbReference>
<dbReference type="InterPro" id="IPR037018">
    <property type="entry name" value="GH65_N"/>
</dbReference>
<evidence type="ECO:0000256" key="2">
    <source>
        <dbReference type="ARBA" id="ARBA00022679"/>
    </source>
</evidence>
<keyword evidence="1" id="KW-0328">Glycosyltransferase</keyword>
<evidence type="ECO:0000313" key="5">
    <source>
        <dbReference type="EMBL" id="PKU96745.1"/>
    </source>
</evidence>
<dbReference type="InterPro" id="IPR008928">
    <property type="entry name" value="6-hairpin_glycosidase_sf"/>
</dbReference>
<dbReference type="Gene3D" id="2.70.98.40">
    <property type="entry name" value="Glycoside hydrolase, family 65, N-terminal domain"/>
    <property type="match status" value="1"/>
</dbReference>
<dbReference type="PANTHER" id="PTHR37469:SF2">
    <property type="entry name" value="CELLOBIONIC ACID PHOSPHORYLASE"/>
    <property type="match status" value="1"/>
</dbReference>
<proteinExistence type="predicted"/>
<evidence type="ECO:0000256" key="1">
    <source>
        <dbReference type="ARBA" id="ARBA00022676"/>
    </source>
</evidence>
<evidence type="ECO:0000259" key="3">
    <source>
        <dbReference type="Pfam" id="PF06165"/>
    </source>
</evidence>
<dbReference type="Gene3D" id="1.20.890.20">
    <property type="entry name" value="mpn423 like domain"/>
    <property type="match status" value="1"/>
</dbReference>
<dbReference type="Proteomes" id="UP000233722">
    <property type="component" value="Unassembled WGS sequence"/>
</dbReference>
<dbReference type="InterPro" id="IPR011013">
    <property type="entry name" value="Gal_mutarotase_sf_dom"/>
</dbReference>
<dbReference type="SUPFAM" id="SSF74650">
    <property type="entry name" value="Galactose mutarotase-like"/>
    <property type="match status" value="1"/>
</dbReference>
<keyword evidence="2 5" id="KW-0808">Transferase</keyword>
<gene>
    <name evidence="5" type="ORF">CQR45_0114</name>
</gene>
<organism evidence="5 6">
    <name type="scientific">Bifidobacterium pseudolongum subsp. globosum</name>
    <dbReference type="NCBI Taxonomy" id="1690"/>
    <lineage>
        <taxon>Bacteria</taxon>
        <taxon>Bacillati</taxon>
        <taxon>Actinomycetota</taxon>
        <taxon>Actinomycetes</taxon>
        <taxon>Bifidobacteriales</taxon>
        <taxon>Bifidobacteriaceae</taxon>
        <taxon>Bifidobacterium</taxon>
    </lineage>
</organism>
<dbReference type="Gene3D" id="1.50.10.10">
    <property type="match status" value="1"/>
</dbReference>
<name>A0A2N3QW35_9BIFI</name>
<dbReference type="EMBL" id="PCHA01000011">
    <property type="protein sequence ID" value="PKU96745.1"/>
    <property type="molecule type" value="Genomic_DNA"/>
</dbReference>
<dbReference type="InterPro" id="IPR052047">
    <property type="entry name" value="GH94_Enzymes"/>
</dbReference>
<dbReference type="GO" id="GO:0016757">
    <property type="term" value="F:glycosyltransferase activity"/>
    <property type="evidence" value="ECO:0007669"/>
    <property type="project" value="UniProtKB-KW"/>
</dbReference>
<dbReference type="SUPFAM" id="SSF48208">
    <property type="entry name" value="Six-hairpin glycosidases"/>
    <property type="match status" value="1"/>
</dbReference>
<dbReference type="InterPro" id="IPR012341">
    <property type="entry name" value="6hp_glycosidase-like_sf"/>
</dbReference>
<dbReference type="GO" id="GO:0030246">
    <property type="term" value="F:carbohydrate binding"/>
    <property type="evidence" value="ECO:0007669"/>
    <property type="project" value="InterPro"/>
</dbReference>
<dbReference type="PANTHER" id="PTHR37469">
    <property type="entry name" value="CELLOBIONIC ACID PHOSPHORYLASE-RELATED"/>
    <property type="match status" value="1"/>
</dbReference>
<evidence type="ECO:0000313" key="6">
    <source>
        <dbReference type="Proteomes" id="UP000233722"/>
    </source>
</evidence>
<dbReference type="AlphaFoldDB" id="A0A2N3QW35"/>
<dbReference type="GO" id="GO:0005975">
    <property type="term" value="P:carbohydrate metabolic process"/>
    <property type="evidence" value="ECO:0007669"/>
    <property type="project" value="InterPro"/>
</dbReference>